<evidence type="ECO:0000256" key="4">
    <source>
        <dbReference type="SAM" id="Phobius"/>
    </source>
</evidence>
<keyword evidence="3" id="KW-0067">ATP-binding</keyword>
<keyword evidence="4" id="KW-0812">Transmembrane</keyword>
<evidence type="ECO:0000313" key="5">
    <source>
        <dbReference type="EMBL" id="RWS04191.1"/>
    </source>
</evidence>
<dbReference type="NCBIfam" id="NF040713">
    <property type="entry name" value="ZapE"/>
    <property type="match status" value="1"/>
</dbReference>
<evidence type="ECO:0000256" key="2">
    <source>
        <dbReference type="ARBA" id="ARBA00022741"/>
    </source>
</evidence>
<dbReference type="STRING" id="1965070.A0A443QME7"/>
<dbReference type="InterPro" id="IPR027417">
    <property type="entry name" value="P-loop_NTPase"/>
</dbReference>
<dbReference type="Gene3D" id="3.40.50.300">
    <property type="entry name" value="P-loop containing nucleotide triphosphate hydrolases"/>
    <property type="match status" value="1"/>
</dbReference>
<dbReference type="GO" id="GO:0005739">
    <property type="term" value="C:mitochondrion"/>
    <property type="evidence" value="ECO:0007669"/>
    <property type="project" value="TreeGrafter"/>
</dbReference>
<organism evidence="5 6">
    <name type="scientific">Dinothrombium tinctorium</name>
    <dbReference type="NCBI Taxonomy" id="1965070"/>
    <lineage>
        <taxon>Eukaryota</taxon>
        <taxon>Metazoa</taxon>
        <taxon>Ecdysozoa</taxon>
        <taxon>Arthropoda</taxon>
        <taxon>Chelicerata</taxon>
        <taxon>Arachnida</taxon>
        <taxon>Acari</taxon>
        <taxon>Acariformes</taxon>
        <taxon>Trombidiformes</taxon>
        <taxon>Prostigmata</taxon>
        <taxon>Anystina</taxon>
        <taxon>Parasitengona</taxon>
        <taxon>Trombidioidea</taxon>
        <taxon>Trombidiidae</taxon>
        <taxon>Dinothrombium</taxon>
    </lineage>
</organism>
<proteinExistence type="inferred from homology"/>
<comment type="caution">
    <text evidence="5">The sequence shown here is derived from an EMBL/GenBank/DDBJ whole genome shotgun (WGS) entry which is preliminary data.</text>
</comment>
<keyword evidence="4" id="KW-0472">Membrane</keyword>
<dbReference type="SUPFAM" id="SSF52540">
    <property type="entry name" value="P-loop containing nucleoside triphosphate hydrolases"/>
    <property type="match status" value="1"/>
</dbReference>
<dbReference type="GO" id="GO:0016887">
    <property type="term" value="F:ATP hydrolysis activity"/>
    <property type="evidence" value="ECO:0007669"/>
    <property type="project" value="InterPro"/>
</dbReference>
<comment type="similarity">
    <text evidence="1">Belongs to the AFG1 ATPase family.</text>
</comment>
<protein>
    <submittedName>
        <fullName evidence="5">Lactation elevated protein 1-like isoform X1</fullName>
    </submittedName>
</protein>
<feature type="transmembrane region" description="Helical" evidence="4">
    <location>
        <begin position="14"/>
        <end position="33"/>
    </location>
</feature>
<dbReference type="GO" id="GO:0005524">
    <property type="term" value="F:ATP binding"/>
    <property type="evidence" value="ECO:0007669"/>
    <property type="project" value="UniProtKB-KW"/>
</dbReference>
<evidence type="ECO:0000313" key="6">
    <source>
        <dbReference type="Proteomes" id="UP000285301"/>
    </source>
</evidence>
<dbReference type="PANTHER" id="PTHR12169:SF6">
    <property type="entry name" value="AFG1-LIKE ATPASE"/>
    <property type="match status" value="1"/>
</dbReference>
<dbReference type="Proteomes" id="UP000285301">
    <property type="component" value="Unassembled WGS sequence"/>
</dbReference>
<gene>
    <name evidence="5" type="ORF">B4U79_09745</name>
</gene>
<dbReference type="OrthoDB" id="548867at2759"/>
<dbReference type="Pfam" id="PF03969">
    <property type="entry name" value="AFG1_ATPase"/>
    <property type="match status" value="1"/>
</dbReference>
<keyword evidence="6" id="KW-1185">Reference proteome</keyword>
<evidence type="ECO:0000256" key="3">
    <source>
        <dbReference type="ARBA" id="ARBA00022840"/>
    </source>
</evidence>
<reference evidence="5 6" key="1">
    <citation type="journal article" date="2018" name="Gigascience">
        <title>Genomes of trombidid mites reveal novel predicted allergens and laterally-transferred genes associated with secondary metabolism.</title>
        <authorList>
            <person name="Dong X."/>
            <person name="Chaisiri K."/>
            <person name="Xia D."/>
            <person name="Armstrong S.D."/>
            <person name="Fang Y."/>
            <person name="Donnelly M.J."/>
            <person name="Kadowaki T."/>
            <person name="McGarry J.W."/>
            <person name="Darby A.C."/>
            <person name="Makepeace B.L."/>
        </authorList>
    </citation>
    <scope>NUCLEOTIDE SEQUENCE [LARGE SCALE GENOMIC DNA]</scope>
    <source>
        <strain evidence="5">UoL-WK</strain>
    </source>
</reference>
<dbReference type="PANTHER" id="PTHR12169">
    <property type="entry name" value="ATPASE N2B"/>
    <property type="match status" value="1"/>
</dbReference>
<name>A0A443QME7_9ACAR</name>
<dbReference type="AlphaFoldDB" id="A0A443QME7"/>
<evidence type="ECO:0000256" key="1">
    <source>
        <dbReference type="ARBA" id="ARBA00010322"/>
    </source>
</evidence>
<accession>A0A443QME7</accession>
<keyword evidence="2" id="KW-0547">Nucleotide-binding</keyword>
<keyword evidence="4" id="KW-1133">Transmembrane helix</keyword>
<dbReference type="EMBL" id="NCKU01005761">
    <property type="protein sequence ID" value="RWS04191.1"/>
    <property type="molecule type" value="Genomic_DNA"/>
</dbReference>
<sequence>MICEMHSLVLLSDFYFTMNFCAHLFVWSMQFAFSGKIAAIYEKRVKCGEIDRDEYQMQVVECFDEINAKISNYKPSKAGFFDKILRKEKRHKTPKGLYLYGSVGCGKTMIMDMFYEKCDVPEGEKRRVHFHSFMLDVHSSNYQKHHFLITINLFFLLVKGIHERKKNEVNISSSRKSAVNFYNPIPPVAQDICNESWLLCLDEFQVTDIGDAMILKHLFTELFNRGVVVIATSNRPPDDLYKNGLQRSNFLPFIPLLKKHCIVMPLDSQVDYRQKSLPSKQPIYMIANNEGEKELDRLFKIFASRENDTIRPKTLNIKGRNVTFVKTCGQIADCTFDELCDRPLGAIDYLTMSQIFHTVIIRKIPQLSLEKKAQARRFITLIDTFYDNKVRALFSAEVPIKDLFIKRNTNDDNGIDDDERKLMDDLALSKEEAKAFAGDEEIFAFSRTLSRLTEMQTETYWNQREFSHSE</sequence>
<dbReference type="InterPro" id="IPR005654">
    <property type="entry name" value="ATPase_AFG1-like"/>
</dbReference>